<organism evidence="2 3">
    <name type="scientific">Schleiferilactobacillus shenzhenensis LY-73</name>
    <dbReference type="NCBI Taxonomy" id="1231336"/>
    <lineage>
        <taxon>Bacteria</taxon>
        <taxon>Bacillati</taxon>
        <taxon>Bacillota</taxon>
        <taxon>Bacilli</taxon>
        <taxon>Lactobacillales</taxon>
        <taxon>Lactobacillaceae</taxon>
        <taxon>Schleiferilactobacillus</taxon>
    </lineage>
</organism>
<keyword evidence="1" id="KW-0472">Membrane</keyword>
<sequence length="46" mass="5685">MWDFNRWYHRNRYFFKEYCYAHGGSFVSTLAALAFNFSLDMMDMDE</sequence>
<proteinExistence type="predicted"/>
<name>U4TNR1_9LACO</name>
<gene>
    <name evidence="2" type="ORF">L248_1905</name>
</gene>
<evidence type="ECO:0000313" key="2">
    <source>
        <dbReference type="EMBL" id="ERL65829.1"/>
    </source>
</evidence>
<dbReference type="AlphaFoldDB" id="U4TNR1"/>
<evidence type="ECO:0000256" key="1">
    <source>
        <dbReference type="SAM" id="Phobius"/>
    </source>
</evidence>
<keyword evidence="3" id="KW-1185">Reference proteome</keyword>
<dbReference type="EMBL" id="KI271584">
    <property type="protein sequence ID" value="ERL65829.1"/>
    <property type="molecule type" value="Genomic_DNA"/>
</dbReference>
<keyword evidence="1" id="KW-1133">Transmembrane helix</keyword>
<keyword evidence="1" id="KW-0812">Transmembrane</keyword>
<dbReference type="HOGENOM" id="CLU_3185261_0_0_9"/>
<protein>
    <submittedName>
        <fullName evidence="2">Uncharacterized protein</fullName>
    </submittedName>
</protein>
<reference evidence="3" key="1">
    <citation type="journal article" date="2013" name="Genome Announc.">
        <title>Whole-Genome Sequencing of Lactobacillus shenzhenensis Strain LY-73T.</title>
        <authorList>
            <person name="Lin Z."/>
            <person name="Liu Z."/>
            <person name="Yang R."/>
            <person name="Zou Y."/>
            <person name="Wan D."/>
            <person name="Chen J."/>
            <person name="Guo M."/>
            <person name="Zhao J."/>
            <person name="Fang C."/>
            <person name="Yang R."/>
            <person name="Liu F."/>
        </authorList>
    </citation>
    <scope>NUCLEOTIDE SEQUENCE [LARGE SCALE GENOMIC DNA]</scope>
    <source>
        <strain evidence="3">LY-73</strain>
    </source>
</reference>
<evidence type="ECO:0000313" key="3">
    <source>
        <dbReference type="Proteomes" id="UP000030647"/>
    </source>
</evidence>
<dbReference type="STRING" id="1231336.L248_1905"/>
<feature type="transmembrane region" description="Helical" evidence="1">
    <location>
        <begin position="20"/>
        <end position="39"/>
    </location>
</feature>
<dbReference type="Proteomes" id="UP000030647">
    <property type="component" value="Unassembled WGS sequence"/>
</dbReference>
<accession>U4TNR1</accession>